<evidence type="ECO:0000256" key="18">
    <source>
        <dbReference type="SAM" id="SignalP"/>
    </source>
</evidence>
<dbReference type="CDD" id="cd13707">
    <property type="entry name" value="PBP2_BvgS_D2"/>
    <property type="match status" value="1"/>
</dbReference>
<dbReference type="PROSITE" id="PS50894">
    <property type="entry name" value="HPT"/>
    <property type="match status" value="1"/>
</dbReference>
<dbReference type="InterPro" id="IPR049871">
    <property type="entry name" value="BvgS-like_periplasmic2"/>
</dbReference>
<evidence type="ECO:0000259" key="21">
    <source>
        <dbReference type="PROSITE" id="PS50112"/>
    </source>
</evidence>
<dbReference type="SUPFAM" id="SSF55874">
    <property type="entry name" value="ATPase domain of HSP90 chaperone/DNA topoisomerase II/histidine kinase"/>
    <property type="match status" value="1"/>
</dbReference>
<dbReference type="EC" id="2.7.13.3" evidence="3"/>
<evidence type="ECO:0000256" key="1">
    <source>
        <dbReference type="ARBA" id="ARBA00000085"/>
    </source>
</evidence>
<dbReference type="SUPFAM" id="SSF53850">
    <property type="entry name" value="Periplasmic binding protein-like II"/>
    <property type="match status" value="2"/>
</dbReference>
<dbReference type="InterPro" id="IPR003661">
    <property type="entry name" value="HisK_dim/P_dom"/>
</dbReference>
<dbReference type="NCBIfam" id="TIGR00229">
    <property type="entry name" value="sensory_box"/>
    <property type="match status" value="1"/>
</dbReference>
<keyword evidence="12" id="KW-0067">ATP-binding</keyword>
<keyword evidence="9 18" id="KW-0732">Signal</keyword>
<keyword evidence="11 24" id="KW-0418">Kinase</keyword>
<dbReference type="PROSITE" id="PS50112">
    <property type="entry name" value="PAS"/>
    <property type="match status" value="1"/>
</dbReference>
<evidence type="ECO:0000256" key="2">
    <source>
        <dbReference type="ARBA" id="ARBA00004429"/>
    </source>
</evidence>
<dbReference type="Gene3D" id="3.40.50.2300">
    <property type="match status" value="1"/>
</dbReference>
<dbReference type="GO" id="GO:0009927">
    <property type="term" value="F:histidine phosphotransfer kinase activity"/>
    <property type="evidence" value="ECO:0007669"/>
    <property type="project" value="TreeGrafter"/>
</dbReference>
<feature type="domain" description="Histidine kinase" evidence="19">
    <location>
        <begin position="723"/>
        <end position="947"/>
    </location>
</feature>
<dbReference type="PANTHER" id="PTHR43047">
    <property type="entry name" value="TWO-COMPONENT HISTIDINE PROTEIN KINASE"/>
    <property type="match status" value="1"/>
</dbReference>
<keyword evidence="14" id="KW-0902">Two-component regulatory system</keyword>
<protein>
    <recommendedName>
        <fullName evidence="3">histidine kinase</fullName>
        <ecNumber evidence="3">2.7.13.3</ecNumber>
    </recommendedName>
</protein>
<keyword evidence="5" id="KW-0997">Cell inner membrane</keyword>
<dbReference type="SUPFAM" id="SSF47226">
    <property type="entry name" value="Histidine-containing phosphotransfer domain, HPT domain"/>
    <property type="match status" value="1"/>
</dbReference>
<dbReference type="SUPFAM" id="SSF47384">
    <property type="entry name" value="Homodimeric domain of signal transducing histidine kinase"/>
    <property type="match status" value="1"/>
</dbReference>
<comment type="catalytic activity">
    <reaction evidence="1">
        <text>ATP + protein L-histidine = ADP + protein N-phospho-L-histidine.</text>
        <dbReference type="EC" id="2.7.13.3"/>
    </reaction>
</comment>
<evidence type="ECO:0000256" key="15">
    <source>
        <dbReference type="ARBA" id="ARBA00023136"/>
    </source>
</evidence>
<dbReference type="InterPro" id="IPR013656">
    <property type="entry name" value="PAS_4"/>
</dbReference>
<dbReference type="GO" id="GO:0005524">
    <property type="term" value="F:ATP binding"/>
    <property type="evidence" value="ECO:0007669"/>
    <property type="project" value="UniProtKB-KW"/>
</dbReference>
<sequence>MPSRLKIYLALWCASLCLTTQSHADLITAQEYVLRSRSGHEALSVTLEPAQRQWLQTRSELVLGTSAPDYPPFDMTASGRDYEGFTADYAGLLEQASGLPVRVQRFASREAALRALKAGQVDMLGTANGFEASDADILLSTPYAIDQPVLVTREDETRTLTQGLAGLRLSMVYHYLPQDEVRALYPKAILTSYPSYQNAINAVAFDQADVFLGDTISTHYMINKGYLNNIRMANFGKQEAHGFSFAVHAENPQLLAIINAVLQAIPTSERDSIAKRWSAGSDILLTDQKLQLTHHEEQWLKQHPVLRVVVNEAFAPLTFFDSDGNLRGITADLLELLRLRTGMRFELVRSRSDGDMVEQINQHRADLIAALLPSPQREKTLQFSRPYLENSFVLLTRKSPDSPTHPAQLRGKYLAIAQGSPMTDYLRREFPDIRLTETSDTFGAATLLAEGRVDGAVTSLVIANYLISSRIFEHQLQITTTLGTRQAAFSLATARDNRELSSILDKALLSISPEELGVINSRWRGFSNAAQSNWHQYQRLFYQLIGAACLLLLLSLLWNAYMRRQIKQRQAAERALNDQFEFMRSLVNGTPHPIYVRDRRGLLQSCNDSYLEAFNAKREDVIGKSVMQGTLSNAFEAQAFQADYQRVVAEGTPLLLDRPLHIGGRRLTIYHWILPYRDSSGEVQGIIGGWIDISERRQLFDELRTAKEQADNANRAKSTFLATMSHEIRTPMNAIIGMLELTLERMSDQAPDRSSIETAYCSAKDLLGLIGDILDIARIESGHLSLSPERVNLVETVASVVRIFDGLARQKNLALPLTVNPPGLAVDVELDPLRFKQVLSNLISNAIKFTERGQVRIALDVRPNDAGLYSLIQLTIHDTGVGISTEDQQRLFEPFSQADSGRQQARSGAGLGLVISRNLCEMMGGQLQLSSQPGIGTQVCLSLPLQTLPCKATAAKTAQPIAPSATPLNILVVDDHPANRLLLCQQLEFLGHRFSVAEEGRNAFAIWQTGEFDLVIADCNMPVMNGYELTEAIRQQERRTGRTPCTVLGFTANAQPEEVQRCKQAGMNDCLFKPLSLSALNHWVNGLRPAAPEPAFNLQGLNQLTGGNPLQARRLLTQLLKSSRLDREELRALAPHNDREALAVVAHKIKGAARIAQASRLIACCDALEQACLQTTSLATIVRCTEATDAAIVELEQALQRQLEPLEEGTLGEP</sequence>
<dbReference type="InterPro" id="IPR000700">
    <property type="entry name" value="PAS-assoc_C"/>
</dbReference>
<feature type="domain" description="Response regulatory" evidence="20">
    <location>
        <begin position="969"/>
        <end position="1088"/>
    </location>
</feature>
<dbReference type="InterPro" id="IPR036641">
    <property type="entry name" value="HPT_dom_sf"/>
</dbReference>
<feature type="signal peptide" evidence="18">
    <location>
        <begin position="1"/>
        <end position="24"/>
    </location>
</feature>
<name>A0A2A2PS30_9PSED</name>
<evidence type="ECO:0000259" key="19">
    <source>
        <dbReference type="PROSITE" id="PS50109"/>
    </source>
</evidence>
<keyword evidence="25" id="KW-1185">Reference proteome</keyword>
<dbReference type="InterPro" id="IPR003594">
    <property type="entry name" value="HATPase_dom"/>
</dbReference>
<keyword evidence="7" id="KW-0808">Transferase</keyword>
<dbReference type="SUPFAM" id="SSF52172">
    <property type="entry name" value="CheY-like"/>
    <property type="match status" value="1"/>
</dbReference>
<evidence type="ECO:0000313" key="25">
    <source>
        <dbReference type="Proteomes" id="UP000217830"/>
    </source>
</evidence>
<evidence type="ECO:0000259" key="23">
    <source>
        <dbReference type="PROSITE" id="PS50894"/>
    </source>
</evidence>
<evidence type="ECO:0000259" key="22">
    <source>
        <dbReference type="PROSITE" id="PS50113"/>
    </source>
</evidence>
<dbReference type="SMART" id="SM00448">
    <property type="entry name" value="REC"/>
    <property type="match status" value="1"/>
</dbReference>
<evidence type="ECO:0000256" key="10">
    <source>
        <dbReference type="ARBA" id="ARBA00022741"/>
    </source>
</evidence>
<feature type="chain" id="PRO_5013376528" description="histidine kinase" evidence="18">
    <location>
        <begin position="25"/>
        <end position="1214"/>
    </location>
</feature>
<dbReference type="PRINTS" id="PR00344">
    <property type="entry name" value="BCTRLSENSOR"/>
</dbReference>
<feature type="domain" description="HPt" evidence="23">
    <location>
        <begin position="1108"/>
        <end position="1199"/>
    </location>
</feature>
<dbReference type="CDD" id="cd00130">
    <property type="entry name" value="PAS"/>
    <property type="match status" value="1"/>
</dbReference>
<comment type="subcellular location">
    <subcellularLocation>
        <location evidence="2">Cell inner membrane</location>
        <topology evidence="2">Multi-pass membrane protein</topology>
    </subcellularLocation>
</comment>
<feature type="domain" description="PAS" evidence="21">
    <location>
        <begin position="579"/>
        <end position="627"/>
    </location>
</feature>
<dbReference type="Pfam" id="PF01627">
    <property type="entry name" value="Hpt"/>
    <property type="match status" value="1"/>
</dbReference>
<dbReference type="RefSeq" id="WP_095668671.1">
    <property type="nucleotide sequence ID" value="NZ_NRSS01000003.1"/>
</dbReference>
<keyword evidence="6 17" id="KW-0597">Phosphoprotein</keyword>
<evidence type="ECO:0000256" key="6">
    <source>
        <dbReference type="ARBA" id="ARBA00022553"/>
    </source>
</evidence>
<dbReference type="SMART" id="SM00062">
    <property type="entry name" value="PBPb"/>
    <property type="match status" value="2"/>
</dbReference>
<dbReference type="SMART" id="SM00387">
    <property type="entry name" value="HATPase_c"/>
    <property type="match status" value="1"/>
</dbReference>
<evidence type="ECO:0000256" key="11">
    <source>
        <dbReference type="ARBA" id="ARBA00022777"/>
    </source>
</evidence>
<dbReference type="PROSITE" id="PS50110">
    <property type="entry name" value="RESPONSE_REGULATORY"/>
    <property type="match status" value="1"/>
</dbReference>
<dbReference type="InterPro" id="IPR000014">
    <property type="entry name" value="PAS"/>
</dbReference>
<dbReference type="PROSITE" id="PS50113">
    <property type="entry name" value="PAC"/>
    <property type="match status" value="1"/>
</dbReference>
<dbReference type="InterPro" id="IPR005467">
    <property type="entry name" value="His_kinase_dom"/>
</dbReference>
<dbReference type="CDD" id="cd13705">
    <property type="entry name" value="PBP2_BvgS_D1"/>
    <property type="match status" value="1"/>
</dbReference>
<evidence type="ECO:0000256" key="13">
    <source>
        <dbReference type="ARBA" id="ARBA00022989"/>
    </source>
</evidence>
<dbReference type="InterPro" id="IPR049870">
    <property type="entry name" value="BvgS-like_periplasmic1"/>
</dbReference>
<dbReference type="CDD" id="cd16922">
    <property type="entry name" value="HATPase_EvgS-ArcB-TorS-like"/>
    <property type="match status" value="1"/>
</dbReference>
<reference evidence="24 25" key="1">
    <citation type="submission" date="2017-08" db="EMBL/GenBank/DDBJ databases">
        <title>Draft Genome Sequence of Pseudomonas moraviensis TYU6, isolated from Taxus cuspidata by using PacBio Single-Molecule Real-Time Technology.</title>
        <authorList>
            <person name="Baek K.-H."/>
            <person name="Mishra A.K."/>
        </authorList>
    </citation>
    <scope>NUCLEOTIDE SEQUENCE [LARGE SCALE GENOMIC DNA]</scope>
    <source>
        <strain evidence="24 25">TYU6</strain>
    </source>
</reference>
<accession>A0A2A2PS30</accession>
<dbReference type="Proteomes" id="UP000217830">
    <property type="component" value="Unassembled WGS sequence"/>
</dbReference>
<evidence type="ECO:0000256" key="17">
    <source>
        <dbReference type="PROSITE-ProRule" id="PRU00169"/>
    </source>
</evidence>
<dbReference type="SMART" id="SM00388">
    <property type="entry name" value="HisKA"/>
    <property type="match status" value="1"/>
</dbReference>
<dbReference type="SUPFAM" id="SSF55785">
    <property type="entry name" value="PYP-like sensor domain (PAS domain)"/>
    <property type="match status" value="1"/>
</dbReference>
<dbReference type="PANTHER" id="PTHR43047:SF72">
    <property type="entry name" value="OSMOSENSING HISTIDINE PROTEIN KINASE SLN1"/>
    <property type="match status" value="1"/>
</dbReference>
<dbReference type="InterPro" id="IPR008207">
    <property type="entry name" value="Sig_transdc_His_kin_Hpt_dom"/>
</dbReference>
<evidence type="ECO:0000256" key="16">
    <source>
        <dbReference type="PROSITE-ProRule" id="PRU00110"/>
    </source>
</evidence>
<dbReference type="EMBL" id="NRST01000001">
    <property type="protein sequence ID" value="PAW58021.1"/>
    <property type="molecule type" value="Genomic_DNA"/>
</dbReference>
<dbReference type="SMART" id="SM00091">
    <property type="entry name" value="PAS"/>
    <property type="match status" value="1"/>
</dbReference>
<dbReference type="CDD" id="cd00082">
    <property type="entry name" value="HisKA"/>
    <property type="match status" value="1"/>
</dbReference>
<dbReference type="CDD" id="cd17546">
    <property type="entry name" value="REC_hyHK_CKI1_RcsC-like"/>
    <property type="match status" value="1"/>
</dbReference>
<dbReference type="Gene3D" id="3.30.450.20">
    <property type="entry name" value="PAS domain"/>
    <property type="match status" value="1"/>
</dbReference>
<keyword evidence="13" id="KW-1133">Transmembrane helix</keyword>
<dbReference type="AlphaFoldDB" id="A0A2A2PS30"/>
<evidence type="ECO:0000256" key="7">
    <source>
        <dbReference type="ARBA" id="ARBA00022679"/>
    </source>
</evidence>
<dbReference type="InterPro" id="IPR036097">
    <property type="entry name" value="HisK_dim/P_sf"/>
</dbReference>
<dbReference type="Gene3D" id="1.20.120.160">
    <property type="entry name" value="HPT domain"/>
    <property type="match status" value="1"/>
</dbReference>
<proteinExistence type="predicted"/>
<evidence type="ECO:0000256" key="14">
    <source>
        <dbReference type="ARBA" id="ARBA00023012"/>
    </source>
</evidence>
<dbReference type="InterPro" id="IPR001789">
    <property type="entry name" value="Sig_transdc_resp-reg_receiver"/>
</dbReference>
<dbReference type="Pfam" id="PF00072">
    <property type="entry name" value="Response_reg"/>
    <property type="match status" value="1"/>
</dbReference>
<comment type="caution">
    <text evidence="24">The sequence shown here is derived from an EMBL/GenBank/DDBJ whole genome shotgun (WGS) entry which is preliminary data.</text>
</comment>
<evidence type="ECO:0000256" key="3">
    <source>
        <dbReference type="ARBA" id="ARBA00012438"/>
    </source>
</evidence>
<feature type="domain" description="PAC" evidence="22">
    <location>
        <begin position="650"/>
        <end position="705"/>
    </location>
</feature>
<dbReference type="InterPro" id="IPR035965">
    <property type="entry name" value="PAS-like_dom_sf"/>
</dbReference>
<evidence type="ECO:0000256" key="9">
    <source>
        <dbReference type="ARBA" id="ARBA00022729"/>
    </source>
</evidence>
<keyword evidence="8" id="KW-0812">Transmembrane</keyword>
<feature type="modified residue" description="Phosphohistidine" evidence="16">
    <location>
        <position position="1147"/>
    </location>
</feature>
<evidence type="ECO:0000256" key="8">
    <source>
        <dbReference type="ARBA" id="ARBA00022692"/>
    </source>
</evidence>
<dbReference type="InterPro" id="IPR036890">
    <property type="entry name" value="HATPase_C_sf"/>
</dbReference>
<organism evidence="24 25">
    <name type="scientific">Pseudomonas moraviensis</name>
    <dbReference type="NCBI Taxonomy" id="321662"/>
    <lineage>
        <taxon>Bacteria</taxon>
        <taxon>Pseudomonadati</taxon>
        <taxon>Pseudomonadota</taxon>
        <taxon>Gammaproteobacteria</taxon>
        <taxon>Pseudomonadales</taxon>
        <taxon>Pseudomonadaceae</taxon>
        <taxon>Pseudomonas</taxon>
    </lineage>
</organism>
<evidence type="ECO:0000256" key="5">
    <source>
        <dbReference type="ARBA" id="ARBA00022519"/>
    </source>
</evidence>
<dbReference type="InterPro" id="IPR001638">
    <property type="entry name" value="Solute-binding_3/MltF_N"/>
</dbReference>
<dbReference type="Pfam" id="PF00512">
    <property type="entry name" value="HisKA"/>
    <property type="match status" value="1"/>
</dbReference>
<dbReference type="GO" id="GO:0005886">
    <property type="term" value="C:plasma membrane"/>
    <property type="evidence" value="ECO:0007669"/>
    <property type="project" value="UniProtKB-SubCell"/>
</dbReference>
<dbReference type="InterPro" id="IPR004358">
    <property type="entry name" value="Sig_transdc_His_kin-like_C"/>
</dbReference>
<dbReference type="Pfam" id="PF02518">
    <property type="entry name" value="HATPase_c"/>
    <property type="match status" value="1"/>
</dbReference>
<dbReference type="GO" id="GO:0000155">
    <property type="term" value="F:phosphorelay sensor kinase activity"/>
    <property type="evidence" value="ECO:0007669"/>
    <property type="project" value="InterPro"/>
</dbReference>
<evidence type="ECO:0000256" key="4">
    <source>
        <dbReference type="ARBA" id="ARBA00022475"/>
    </source>
</evidence>
<dbReference type="Pfam" id="PF08448">
    <property type="entry name" value="PAS_4"/>
    <property type="match status" value="1"/>
</dbReference>
<keyword evidence="10" id="KW-0547">Nucleotide-binding</keyword>
<dbReference type="Gene3D" id="3.30.565.10">
    <property type="entry name" value="Histidine kinase-like ATPase, C-terminal domain"/>
    <property type="match status" value="1"/>
</dbReference>
<keyword evidence="15" id="KW-0472">Membrane</keyword>
<dbReference type="Gene3D" id="1.10.287.130">
    <property type="match status" value="1"/>
</dbReference>
<evidence type="ECO:0000256" key="12">
    <source>
        <dbReference type="ARBA" id="ARBA00022840"/>
    </source>
</evidence>
<evidence type="ECO:0000259" key="20">
    <source>
        <dbReference type="PROSITE" id="PS50110"/>
    </source>
</evidence>
<dbReference type="Pfam" id="PF00497">
    <property type="entry name" value="SBP_bac_3"/>
    <property type="match status" value="2"/>
</dbReference>
<feature type="modified residue" description="4-aspartylphosphate" evidence="17">
    <location>
        <position position="1018"/>
    </location>
</feature>
<evidence type="ECO:0000313" key="24">
    <source>
        <dbReference type="EMBL" id="PAW58021.1"/>
    </source>
</evidence>
<dbReference type="InterPro" id="IPR011006">
    <property type="entry name" value="CheY-like_superfamily"/>
</dbReference>
<dbReference type="PROSITE" id="PS50109">
    <property type="entry name" value="HIS_KIN"/>
    <property type="match status" value="1"/>
</dbReference>
<gene>
    <name evidence="24" type="ORF">CKQ80_22850</name>
</gene>
<keyword evidence="4" id="KW-1003">Cell membrane</keyword>
<dbReference type="FunFam" id="3.30.565.10:FF:000010">
    <property type="entry name" value="Sensor histidine kinase RcsC"/>
    <property type="match status" value="1"/>
</dbReference>
<dbReference type="Gene3D" id="3.40.190.10">
    <property type="entry name" value="Periplasmic binding protein-like II"/>
    <property type="match status" value="4"/>
</dbReference>